<dbReference type="PROSITE" id="PS51186">
    <property type="entry name" value="GNAT"/>
    <property type="match status" value="1"/>
</dbReference>
<dbReference type="GO" id="GO:0016747">
    <property type="term" value="F:acyltransferase activity, transferring groups other than amino-acyl groups"/>
    <property type="evidence" value="ECO:0007669"/>
    <property type="project" value="InterPro"/>
</dbReference>
<feature type="domain" description="N-acetyltransferase" evidence="1">
    <location>
        <begin position="191"/>
        <end position="348"/>
    </location>
</feature>
<dbReference type="Pfam" id="PF08445">
    <property type="entry name" value="FR47"/>
    <property type="match status" value="1"/>
</dbReference>
<accession>A0A8I2YKK5</accession>
<gene>
    <name evidence="2" type="ORF">JVT61DRAFT_6007</name>
</gene>
<organism evidence="2 3">
    <name type="scientific">Boletus reticuloceps</name>
    <dbReference type="NCBI Taxonomy" id="495285"/>
    <lineage>
        <taxon>Eukaryota</taxon>
        <taxon>Fungi</taxon>
        <taxon>Dikarya</taxon>
        <taxon>Basidiomycota</taxon>
        <taxon>Agaricomycotina</taxon>
        <taxon>Agaricomycetes</taxon>
        <taxon>Agaricomycetidae</taxon>
        <taxon>Boletales</taxon>
        <taxon>Boletineae</taxon>
        <taxon>Boletaceae</taxon>
        <taxon>Boletoideae</taxon>
        <taxon>Boletus</taxon>
    </lineage>
</organism>
<keyword evidence="3" id="KW-1185">Reference proteome</keyword>
<evidence type="ECO:0000313" key="3">
    <source>
        <dbReference type="Proteomes" id="UP000683000"/>
    </source>
</evidence>
<dbReference type="Proteomes" id="UP000683000">
    <property type="component" value="Unassembled WGS sequence"/>
</dbReference>
<dbReference type="OrthoDB" id="5372118at2759"/>
<dbReference type="InterPro" id="IPR000182">
    <property type="entry name" value="GNAT_dom"/>
</dbReference>
<reference evidence="2" key="1">
    <citation type="submission" date="2021-03" db="EMBL/GenBank/DDBJ databases">
        <title>Evolutionary innovations through gain and loss of genes in the ectomycorrhizal Boletales.</title>
        <authorList>
            <person name="Wu G."/>
            <person name="Miyauchi S."/>
            <person name="Morin E."/>
            <person name="Yang Z.-L."/>
            <person name="Xu J."/>
            <person name="Martin F.M."/>
        </authorList>
    </citation>
    <scope>NUCLEOTIDE SEQUENCE</scope>
    <source>
        <strain evidence="2">BR01</strain>
    </source>
</reference>
<dbReference type="InterPro" id="IPR013653">
    <property type="entry name" value="GCN5-like_dom"/>
</dbReference>
<evidence type="ECO:0000259" key="1">
    <source>
        <dbReference type="PROSITE" id="PS51186"/>
    </source>
</evidence>
<name>A0A8I2YKK5_9AGAM</name>
<dbReference type="InterPro" id="IPR016181">
    <property type="entry name" value="Acyl_CoA_acyltransferase"/>
</dbReference>
<sequence>MPSIVPIRQARAFRHPSDLPKDVWRALLQNEAVASVILPFAKKALNLPRGDDQKQLWIALYDDAKNVEFVLSCTKGPQGNYPIFIVASKTSAQIAQEERRGKHLADALLPLVRCLLEEVPPQRVFSVFSIARVTEMFATLFEAEARARGANGIQAIADPYYDATFTFCTSHTFKSPSDAMSSPSWSKDFVFTLRRADMSDLDGVKAMCQAFSETSPPFVLDDAGAELEARLLIHNQQVWVHVIQKAGQEPEIACLVATTRESDNVTAVTKVFTADHWRGRGCAARLLHRVCQEVLQKKKRVVLYVGNSDELAPARKVYHKIGFHGLDWSQGQQVKDVERWLEIGFKGTTLGHW</sequence>
<dbReference type="SUPFAM" id="SSF55729">
    <property type="entry name" value="Acyl-CoA N-acyltransferases (Nat)"/>
    <property type="match status" value="1"/>
</dbReference>
<dbReference type="AlphaFoldDB" id="A0A8I2YKK5"/>
<evidence type="ECO:0000313" key="2">
    <source>
        <dbReference type="EMBL" id="KAG6373855.1"/>
    </source>
</evidence>
<comment type="caution">
    <text evidence="2">The sequence shown here is derived from an EMBL/GenBank/DDBJ whole genome shotgun (WGS) entry which is preliminary data.</text>
</comment>
<dbReference type="Gene3D" id="3.40.630.30">
    <property type="match status" value="1"/>
</dbReference>
<protein>
    <recommendedName>
        <fullName evidence="1">N-acetyltransferase domain-containing protein</fullName>
    </recommendedName>
</protein>
<proteinExistence type="predicted"/>
<dbReference type="EMBL" id="JAGFBS010000020">
    <property type="protein sequence ID" value="KAG6373855.1"/>
    <property type="molecule type" value="Genomic_DNA"/>
</dbReference>